<protein>
    <recommendedName>
        <fullName evidence="3">HAT C-terminal dimerisation domain-containing protein</fullName>
    </recommendedName>
</protein>
<evidence type="ECO:0008006" key="3">
    <source>
        <dbReference type="Google" id="ProtNLM"/>
    </source>
</evidence>
<sequence>MEKVRQYTQKFRKEWLKQDIFANWLLECPADKTKALCKYCKCEIKAKLYDLMHHAKTKKHIRAIEPFSSSRFHQATLDVKVKTLKDSIAEAKLAMFVCNHSAILSIDHLSMLCNNSFNDSLAAKTLKLHKLLAFGINYFDTDKGKIISTFLTLTELISCDAESLAVTVKETLNNFGLPLENLIGIATDNCSTMIGINNGLYQKLKKDVPNLILIKCVCHSLQLAVSHATNDTLPRVLEYLISETYNWFSRSSARKCQYNELYKNEGKEPKKIVQAANTRWLSIESALSSILDQYVELKTHFEITRISEKCYNAELLYNMYIPIWVLDLRIKLNVSKKKKKLVLKKETNIRFRCKTFLLSLYKQIKQRLPDNIDIMEKISKLSIICLLTEMNIDPLQISQIEIEYNKIYLIKWNHFWGEVYKYRDAVRENPFKNIAYIALLFLVLPVSNAEVERIFSQLNLVKNKTRNKLSLNMINSILLHAMA</sequence>
<evidence type="ECO:0000313" key="1">
    <source>
        <dbReference type="EMBL" id="KYM96659.1"/>
    </source>
</evidence>
<dbReference type="Proteomes" id="UP000078542">
    <property type="component" value="Unassembled WGS sequence"/>
</dbReference>
<dbReference type="PANTHER" id="PTHR37162:SF1">
    <property type="entry name" value="BED-TYPE DOMAIN-CONTAINING PROTEIN"/>
    <property type="match status" value="1"/>
</dbReference>
<keyword evidence="2" id="KW-1185">Reference proteome</keyword>
<proteinExistence type="predicted"/>
<reference evidence="1 2" key="1">
    <citation type="submission" date="2016-03" db="EMBL/GenBank/DDBJ databases">
        <title>Cyphomyrmex costatus WGS genome.</title>
        <authorList>
            <person name="Nygaard S."/>
            <person name="Hu H."/>
            <person name="Boomsma J."/>
            <person name="Zhang G."/>
        </authorList>
    </citation>
    <scope>NUCLEOTIDE SEQUENCE [LARGE SCALE GENOMIC DNA]</scope>
    <source>
        <strain evidence="1">MS0001</strain>
        <tissue evidence="1">Whole body</tissue>
    </source>
</reference>
<gene>
    <name evidence="1" type="ORF">ALC62_12706</name>
</gene>
<accession>A0A195C717</accession>
<dbReference type="AlphaFoldDB" id="A0A195C717"/>
<dbReference type="SUPFAM" id="SSF53098">
    <property type="entry name" value="Ribonuclease H-like"/>
    <property type="match status" value="1"/>
</dbReference>
<dbReference type="InterPro" id="IPR012337">
    <property type="entry name" value="RNaseH-like_sf"/>
</dbReference>
<name>A0A195C717_9HYME</name>
<dbReference type="EMBL" id="KQ978164">
    <property type="protein sequence ID" value="KYM96659.1"/>
    <property type="molecule type" value="Genomic_DNA"/>
</dbReference>
<evidence type="ECO:0000313" key="2">
    <source>
        <dbReference type="Proteomes" id="UP000078542"/>
    </source>
</evidence>
<dbReference type="PANTHER" id="PTHR37162">
    <property type="entry name" value="HAT FAMILY DIMERISATION DOMAINCONTAINING PROTEIN-RELATED"/>
    <property type="match status" value="1"/>
</dbReference>
<organism evidence="1 2">
    <name type="scientific">Cyphomyrmex costatus</name>
    <dbReference type="NCBI Taxonomy" id="456900"/>
    <lineage>
        <taxon>Eukaryota</taxon>
        <taxon>Metazoa</taxon>
        <taxon>Ecdysozoa</taxon>
        <taxon>Arthropoda</taxon>
        <taxon>Hexapoda</taxon>
        <taxon>Insecta</taxon>
        <taxon>Pterygota</taxon>
        <taxon>Neoptera</taxon>
        <taxon>Endopterygota</taxon>
        <taxon>Hymenoptera</taxon>
        <taxon>Apocrita</taxon>
        <taxon>Aculeata</taxon>
        <taxon>Formicoidea</taxon>
        <taxon>Formicidae</taxon>
        <taxon>Myrmicinae</taxon>
        <taxon>Cyphomyrmex</taxon>
    </lineage>
</organism>